<dbReference type="EMBL" id="CAKKNE010000003">
    <property type="protein sequence ID" value="CAH0371530.1"/>
    <property type="molecule type" value="Genomic_DNA"/>
</dbReference>
<dbReference type="Proteomes" id="UP000789595">
    <property type="component" value="Unassembled WGS sequence"/>
</dbReference>
<gene>
    <name evidence="1" type="ORF">PECAL_3P14790</name>
</gene>
<protein>
    <submittedName>
        <fullName evidence="1">Uncharacterized protein</fullName>
    </submittedName>
</protein>
<proteinExistence type="predicted"/>
<evidence type="ECO:0000313" key="1">
    <source>
        <dbReference type="EMBL" id="CAH0371530.1"/>
    </source>
</evidence>
<sequence length="140" mass="15344">VLLLSARGSGGLSGEAAQLLHEEPERDVADDGEGRVGRRIHAALVVVADEGAQPEVDDLAADGERRGQRRGDALRIEVEQHRRQERRVLGLVELGTPHALVELGLENFGTLRLGRGLHRQLEAEHGRHHQLCGNRRESSP</sequence>
<comment type="caution">
    <text evidence="1">The sequence shown here is derived from an EMBL/GenBank/DDBJ whole genome shotgun (WGS) entry which is preliminary data.</text>
</comment>
<organism evidence="1 2">
    <name type="scientific">Pelagomonas calceolata</name>
    <dbReference type="NCBI Taxonomy" id="35677"/>
    <lineage>
        <taxon>Eukaryota</taxon>
        <taxon>Sar</taxon>
        <taxon>Stramenopiles</taxon>
        <taxon>Ochrophyta</taxon>
        <taxon>Pelagophyceae</taxon>
        <taxon>Pelagomonadales</taxon>
        <taxon>Pelagomonadaceae</taxon>
        <taxon>Pelagomonas</taxon>
    </lineage>
</organism>
<reference evidence="1" key="1">
    <citation type="submission" date="2021-11" db="EMBL/GenBank/DDBJ databases">
        <authorList>
            <consortium name="Genoscope - CEA"/>
            <person name="William W."/>
        </authorList>
    </citation>
    <scope>NUCLEOTIDE SEQUENCE</scope>
</reference>
<dbReference type="AlphaFoldDB" id="A0A8J2WYV0"/>
<keyword evidence="2" id="KW-1185">Reference proteome</keyword>
<evidence type="ECO:0000313" key="2">
    <source>
        <dbReference type="Proteomes" id="UP000789595"/>
    </source>
</evidence>
<name>A0A8J2WYV0_9STRA</name>
<feature type="non-terminal residue" evidence="1">
    <location>
        <position position="1"/>
    </location>
</feature>
<accession>A0A8J2WYV0</accession>